<proteinExistence type="predicted"/>
<sequence length="103" mass="11368">MNGASKTEGGPLGKLDPSQVTAAKVYDALAELKDLSNTIFEMQININEKLVNNPVDTPDVKTKAEVDRPVNPRHLPGFRDICGVIHQTMANTRNLQEYLISHI</sequence>
<evidence type="ECO:0000313" key="1">
    <source>
        <dbReference type="EMBL" id="KKN67494.1"/>
    </source>
</evidence>
<gene>
    <name evidence="1" type="ORF">LCGC14_0460910</name>
</gene>
<name>A0A0F9SK81_9ZZZZ</name>
<reference evidence="1" key="1">
    <citation type="journal article" date="2015" name="Nature">
        <title>Complex archaea that bridge the gap between prokaryotes and eukaryotes.</title>
        <authorList>
            <person name="Spang A."/>
            <person name="Saw J.H."/>
            <person name="Jorgensen S.L."/>
            <person name="Zaremba-Niedzwiedzka K."/>
            <person name="Martijn J."/>
            <person name="Lind A.E."/>
            <person name="van Eijk R."/>
            <person name="Schleper C."/>
            <person name="Guy L."/>
            <person name="Ettema T.J."/>
        </authorList>
    </citation>
    <scope>NUCLEOTIDE SEQUENCE</scope>
</reference>
<accession>A0A0F9SK81</accession>
<organism evidence="1">
    <name type="scientific">marine sediment metagenome</name>
    <dbReference type="NCBI Taxonomy" id="412755"/>
    <lineage>
        <taxon>unclassified sequences</taxon>
        <taxon>metagenomes</taxon>
        <taxon>ecological metagenomes</taxon>
    </lineage>
</organism>
<dbReference type="EMBL" id="LAZR01000473">
    <property type="protein sequence ID" value="KKN67494.1"/>
    <property type="molecule type" value="Genomic_DNA"/>
</dbReference>
<protein>
    <submittedName>
        <fullName evidence="1">Uncharacterized protein</fullName>
    </submittedName>
</protein>
<comment type="caution">
    <text evidence="1">The sequence shown here is derived from an EMBL/GenBank/DDBJ whole genome shotgun (WGS) entry which is preliminary data.</text>
</comment>
<dbReference type="AlphaFoldDB" id="A0A0F9SK81"/>